<dbReference type="EMBL" id="BAABKN010000030">
    <property type="protein sequence ID" value="GAA4754896.1"/>
    <property type="molecule type" value="Genomic_DNA"/>
</dbReference>
<evidence type="ECO:0000313" key="1">
    <source>
        <dbReference type="EMBL" id="GAA4754896.1"/>
    </source>
</evidence>
<keyword evidence="2" id="KW-1185">Reference proteome</keyword>
<reference evidence="2" key="1">
    <citation type="journal article" date="2019" name="Int. J. Syst. Evol. Microbiol.">
        <title>The Global Catalogue of Microorganisms (GCM) 10K type strain sequencing project: providing services to taxonomists for standard genome sequencing and annotation.</title>
        <authorList>
            <consortium name="The Broad Institute Genomics Platform"/>
            <consortium name="The Broad Institute Genome Sequencing Center for Infectious Disease"/>
            <person name="Wu L."/>
            <person name="Ma J."/>
        </authorList>
    </citation>
    <scope>NUCLEOTIDE SEQUENCE [LARGE SCALE GENOMIC DNA]</scope>
    <source>
        <strain evidence="2">JCM 18532</strain>
    </source>
</reference>
<comment type="caution">
    <text evidence="1">The sequence shown here is derived from an EMBL/GenBank/DDBJ whole genome shotgun (WGS) entry which is preliminary data.</text>
</comment>
<organism evidence="1 2">
    <name type="scientific">Nocardioides endophyticus</name>
    <dbReference type="NCBI Taxonomy" id="1353775"/>
    <lineage>
        <taxon>Bacteria</taxon>
        <taxon>Bacillati</taxon>
        <taxon>Actinomycetota</taxon>
        <taxon>Actinomycetes</taxon>
        <taxon>Propionibacteriales</taxon>
        <taxon>Nocardioidaceae</taxon>
        <taxon>Nocardioides</taxon>
    </lineage>
</organism>
<dbReference type="Proteomes" id="UP001499882">
    <property type="component" value="Unassembled WGS sequence"/>
</dbReference>
<proteinExistence type="predicted"/>
<protein>
    <submittedName>
        <fullName evidence="1">Uncharacterized protein</fullName>
    </submittedName>
</protein>
<accession>A0ABP8ZET9</accession>
<evidence type="ECO:0000313" key="2">
    <source>
        <dbReference type="Proteomes" id="UP001499882"/>
    </source>
</evidence>
<sequence>MRCDSKDREGARAAYGYRYINYKHGPLGSAGSSWESLSVKAGDGWMSSLIHLMQCADYKLT</sequence>
<name>A0ABP8ZET9_9ACTN</name>
<gene>
    <name evidence="1" type="ORF">GCM10023350_45440</name>
</gene>